<sequence length="157" mass="17234">MRYDGKHKRNVCVTERLSKHFDWFPVCPEVAIGLGVPRPPVHLVESYDNIHALGVEDAAINVTRALQAYASQCVDQLDDVSGYVFKSRSPSCGPGDTDLFNVEGEVIGKTSGIFAAVVHDLLPTLPLIDEMRLEDPAACEAFIQQVKDYQSAMRGSV</sequence>
<dbReference type="PANTHER" id="PTHR30087:SF0">
    <property type="entry name" value="INNER MEMBRANE PROTEIN"/>
    <property type="match status" value="1"/>
</dbReference>
<dbReference type="EMBL" id="UOFN01000080">
    <property type="protein sequence ID" value="VAW77666.1"/>
    <property type="molecule type" value="Genomic_DNA"/>
</dbReference>
<dbReference type="InterPro" id="IPR007553">
    <property type="entry name" value="2-thiour_desulf"/>
</dbReference>
<proteinExistence type="predicted"/>
<accession>A0A3B0ZAF6</accession>
<organism evidence="1">
    <name type="scientific">hydrothermal vent metagenome</name>
    <dbReference type="NCBI Taxonomy" id="652676"/>
    <lineage>
        <taxon>unclassified sequences</taxon>
        <taxon>metagenomes</taxon>
        <taxon>ecological metagenomes</taxon>
    </lineage>
</organism>
<protein>
    <submittedName>
        <fullName evidence="1">Uncharacterized protein</fullName>
    </submittedName>
</protein>
<dbReference type="PANTHER" id="PTHR30087">
    <property type="entry name" value="INNER MEMBRANE PROTEIN"/>
    <property type="match status" value="1"/>
</dbReference>
<dbReference type="Pfam" id="PF04463">
    <property type="entry name" value="2-thiour_desulf"/>
    <property type="match status" value="1"/>
</dbReference>
<reference evidence="1" key="1">
    <citation type="submission" date="2018-06" db="EMBL/GenBank/DDBJ databases">
        <authorList>
            <person name="Zhirakovskaya E."/>
        </authorList>
    </citation>
    <scope>NUCLEOTIDE SEQUENCE</scope>
</reference>
<gene>
    <name evidence="1" type="ORF">MNBD_GAMMA15-1462</name>
</gene>
<name>A0A3B0ZAF6_9ZZZZ</name>
<dbReference type="AlphaFoldDB" id="A0A3B0ZAF6"/>
<evidence type="ECO:0000313" key="1">
    <source>
        <dbReference type="EMBL" id="VAW77666.1"/>
    </source>
</evidence>